<evidence type="ECO:0000313" key="7">
    <source>
        <dbReference type="Proteomes" id="UP000779574"/>
    </source>
</evidence>
<dbReference type="EMBL" id="JAHFXF010000566">
    <property type="protein sequence ID" value="KAG9685557.1"/>
    <property type="molecule type" value="Genomic_DNA"/>
</dbReference>
<dbReference type="GO" id="GO:0042147">
    <property type="term" value="P:retrograde transport, endosome to Golgi"/>
    <property type="evidence" value="ECO:0007669"/>
    <property type="project" value="TreeGrafter"/>
</dbReference>
<feature type="non-terminal residue" evidence="6">
    <location>
        <position position="255"/>
    </location>
</feature>
<evidence type="ECO:0000256" key="2">
    <source>
        <dbReference type="ARBA" id="ARBA00022692"/>
    </source>
</evidence>
<keyword evidence="2 5" id="KW-0812">Transmembrane</keyword>
<dbReference type="GO" id="GO:0005768">
    <property type="term" value="C:endosome"/>
    <property type="evidence" value="ECO:0007669"/>
    <property type="project" value="TreeGrafter"/>
</dbReference>
<dbReference type="InterPro" id="IPR006603">
    <property type="entry name" value="PQ-loop_rpt"/>
</dbReference>
<reference evidence="6" key="2">
    <citation type="submission" date="2021-08" db="EMBL/GenBank/DDBJ databases">
        <authorList>
            <person name="Gostincar C."/>
            <person name="Sun X."/>
            <person name="Song Z."/>
            <person name="Gunde-Cimerman N."/>
        </authorList>
    </citation>
    <scope>NUCLEOTIDE SEQUENCE</scope>
    <source>
        <strain evidence="6">EXF-9911</strain>
    </source>
</reference>
<evidence type="ECO:0008006" key="8">
    <source>
        <dbReference type="Google" id="ProtNLM"/>
    </source>
</evidence>
<feature type="transmembrane region" description="Helical" evidence="5">
    <location>
        <begin position="69"/>
        <end position="88"/>
    </location>
</feature>
<evidence type="ECO:0000256" key="4">
    <source>
        <dbReference type="ARBA" id="ARBA00023136"/>
    </source>
</evidence>
<dbReference type="OrthoDB" id="292213at2759"/>
<dbReference type="GO" id="GO:0016020">
    <property type="term" value="C:membrane"/>
    <property type="evidence" value="ECO:0007669"/>
    <property type="project" value="UniProtKB-SubCell"/>
</dbReference>
<dbReference type="GO" id="GO:0005829">
    <property type="term" value="C:cytosol"/>
    <property type="evidence" value="ECO:0007669"/>
    <property type="project" value="GOC"/>
</dbReference>
<proteinExistence type="predicted"/>
<keyword evidence="4 5" id="KW-0472">Membrane</keyword>
<dbReference type="SMART" id="SM00679">
    <property type="entry name" value="CTNS"/>
    <property type="match status" value="2"/>
</dbReference>
<feature type="transmembrane region" description="Helical" evidence="5">
    <location>
        <begin position="42"/>
        <end position="62"/>
    </location>
</feature>
<reference evidence="6" key="1">
    <citation type="journal article" date="2021" name="J Fungi (Basel)">
        <title>Virulence traits and population genomics of the black yeast Aureobasidium melanogenum.</title>
        <authorList>
            <person name="Cernosa A."/>
            <person name="Sun X."/>
            <person name="Gostincar C."/>
            <person name="Fang C."/>
            <person name="Gunde-Cimerman N."/>
            <person name="Song Z."/>
        </authorList>
    </citation>
    <scope>NUCLEOTIDE SEQUENCE</scope>
    <source>
        <strain evidence="6">EXF-9911</strain>
    </source>
</reference>
<comment type="caution">
    <text evidence="6">The sequence shown here is derived from an EMBL/GenBank/DDBJ whole genome shotgun (WGS) entry which is preliminary data.</text>
</comment>
<keyword evidence="3 5" id="KW-1133">Transmembrane helix</keyword>
<dbReference type="GO" id="GO:0045332">
    <property type="term" value="P:phospholipid translocation"/>
    <property type="evidence" value="ECO:0007669"/>
    <property type="project" value="TreeGrafter"/>
</dbReference>
<dbReference type="PANTHER" id="PTHR14856">
    <property type="entry name" value="PQ-LOOP REPEAT-CONTAINING PROTEIN 1-LIKE PROTEIN"/>
    <property type="match status" value="1"/>
</dbReference>
<evidence type="ECO:0000313" key="6">
    <source>
        <dbReference type="EMBL" id="KAG9685557.1"/>
    </source>
</evidence>
<feature type="transmembrane region" description="Helical" evidence="5">
    <location>
        <begin position="129"/>
        <end position="147"/>
    </location>
</feature>
<dbReference type="InterPro" id="IPR052241">
    <property type="entry name" value="SLC66/Scramblase_ANY1"/>
</dbReference>
<dbReference type="Pfam" id="PF04193">
    <property type="entry name" value="PQ-loop"/>
    <property type="match status" value="2"/>
</dbReference>
<accession>A0A9P8EBB3</accession>
<comment type="subcellular location">
    <subcellularLocation>
        <location evidence="1">Membrane</location>
        <topology evidence="1">Multi-pass membrane protein</topology>
    </subcellularLocation>
</comment>
<evidence type="ECO:0000256" key="5">
    <source>
        <dbReference type="SAM" id="Phobius"/>
    </source>
</evidence>
<evidence type="ECO:0000256" key="3">
    <source>
        <dbReference type="ARBA" id="ARBA00022989"/>
    </source>
</evidence>
<dbReference type="PANTHER" id="PTHR14856:SF9">
    <property type="entry name" value="PQ-LOOP REPEAT-CONTAINING PROTEIN 1"/>
    <property type="match status" value="1"/>
</dbReference>
<evidence type="ECO:0000256" key="1">
    <source>
        <dbReference type="ARBA" id="ARBA00004141"/>
    </source>
</evidence>
<name>A0A9P8EBB3_AURME</name>
<organism evidence="6 7">
    <name type="scientific">Aureobasidium melanogenum</name>
    <name type="common">Aureobasidium pullulans var. melanogenum</name>
    <dbReference type="NCBI Taxonomy" id="46634"/>
    <lineage>
        <taxon>Eukaryota</taxon>
        <taxon>Fungi</taxon>
        <taxon>Dikarya</taxon>
        <taxon>Ascomycota</taxon>
        <taxon>Pezizomycotina</taxon>
        <taxon>Dothideomycetes</taxon>
        <taxon>Dothideomycetidae</taxon>
        <taxon>Dothideales</taxon>
        <taxon>Saccotheciaceae</taxon>
        <taxon>Aureobasidium</taxon>
    </lineage>
</organism>
<dbReference type="AlphaFoldDB" id="A0A9P8EBB3"/>
<protein>
    <recommendedName>
        <fullName evidence="8">PQ loop repeat protein</fullName>
    </recommendedName>
</protein>
<sequence length="255" mass="28768">MMGLISWLITHLAPIFLVTSPVTSYADQIYSIHRTRSSAGFSLDIPLIMLVASILKLFYWLGARFDLSLLLQAGLMVIVQLVLLRVALQNRPLASAANNIHQPFAASREGDTHIKRPFDFWQWKQAKPYWMFLAYFSATLLVLQILFGRLDSYVALQGYVALGIEATLPLPQIMSNQRNRSCKGFRLSVLANWLLGDAMKMSFFFLAESTIPWSFKLCGIFQACCDSYLGVQYLMFGEGPVDSIEGLAKEMKNFS</sequence>
<gene>
    <name evidence="6" type="ORF">KCU76_g11627</name>
</gene>
<dbReference type="Proteomes" id="UP000779574">
    <property type="component" value="Unassembled WGS sequence"/>
</dbReference>
<dbReference type="Gene3D" id="1.20.1280.290">
    <property type="match status" value="2"/>
</dbReference>
<dbReference type="GO" id="GO:0005802">
    <property type="term" value="C:trans-Golgi network"/>
    <property type="evidence" value="ECO:0007669"/>
    <property type="project" value="TreeGrafter"/>
</dbReference>